<gene>
    <name evidence="1" type="ORF">A1353_15115</name>
</gene>
<dbReference type="EMBL" id="LUUH01000060">
    <property type="protein sequence ID" value="OAI02983.1"/>
    <property type="molecule type" value="Genomic_DNA"/>
</dbReference>
<accession>A0A177MCC8</accession>
<dbReference type="Proteomes" id="UP000077763">
    <property type="component" value="Unassembled WGS sequence"/>
</dbReference>
<dbReference type="AlphaFoldDB" id="A0A177MCC8"/>
<sequence>MQLHLQVGPYNRDVADANFLAFRDALAVGGMIEIPEGVYHIRTPDTGERLVIGASGTSLIGTGVTRP</sequence>
<name>A0A177MCC8_METMH</name>
<evidence type="ECO:0000313" key="2">
    <source>
        <dbReference type="Proteomes" id="UP000077763"/>
    </source>
</evidence>
<proteinExistence type="predicted"/>
<protein>
    <submittedName>
        <fullName evidence="1">Uncharacterized protein</fullName>
    </submittedName>
</protein>
<organism evidence="1 2">
    <name type="scientific">Methylomonas methanica</name>
    <dbReference type="NCBI Taxonomy" id="421"/>
    <lineage>
        <taxon>Bacteria</taxon>
        <taxon>Pseudomonadati</taxon>
        <taxon>Pseudomonadota</taxon>
        <taxon>Gammaproteobacteria</taxon>
        <taxon>Methylococcales</taxon>
        <taxon>Methylococcaceae</taxon>
        <taxon>Methylomonas</taxon>
    </lineage>
</organism>
<reference evidence="1 2" key="1">
    <citation type="submission" date="2016-03" db="EMBL/GenBank/DDBJ databases">
        <authorList>
            <person name="Ploux O."/>
        </authorList>
    </citation>
    <scope>NUCLEOTIDE SEQUENCE [LARGE SCALE GENOMIC DNA]</scope>
    <source>
        <strain evidence="1 2">R-45371</strain>
    </source>
</reference>
<evidence type="ECO:0000313" key="1">
    <source>
        <dbReference type="EMBL" id="OAI02983.1"/>
    </source>
</evidence>
<dbReference type="RefSeq" id="WP_064037013.1">
    <property type="nucleotide sequence ID" value="NZ_LUUH01000060.1"/>
</dbReference>
<comment type="caution">
    <text evidence="1">The sequence shown here is derived from an EMBL/GenBank/DDBJ whole genome shotgun (WGS) entry which is preliminary data.</text>
</comment>